<proteinExistence type="inferred from homology"/>
<dbReference type="AlphaFoldDB" id="A0A6J4RU61"/>
<evidence type="ECO:0000256" key="3">
    <source>
        <dbReference type="ARBA" id="ARBA00012515"/>
    </source>
</evidence>
<keyword evidence="5" id="KW-0704">Schiff base</keyword>
<dbReference type="PANTHER" id="PTHR10889">
    <property type="entry name" value="DEOXYRIBOSE-PHOSPHATE ALDOLASE"/>
    <property type="match status" value="1"/>
</dbReference>
<dbReference type="PIRSF" id="PIRSF001357">
    <property type="entry name" value="DeoC"/>
    <property type="match status" value="1"/>
</dbReference>
<comment type="pathway">
    <text evidence="1">Carbohydrate degradation; 2-deoxy-D-ribose 1-phosphate degradation; D-glyceraldehyde 3-phosphate and acetaldehyde from 2-deoxy-alpha-D-ribose 1-phosphate: step 2/2.</text>
</comment>
<dbReference type="InterPro" id="IPR011343">
    <property type="entry name" value="DeoC"/>
</dbReference>
<dbReference type="Gene3D" id="3.20.20.70">
    <property type="entry name" value="Aldolase class I"/>
    <property type="match status" value="1"/>
</dbReference>
<sequence>MDRAAVAQAIGLLDLTSLSGEEDDAAIAALCAKASTPAGPVAAVCVEGRWVARARAELEGTGIPVAAVANFPEGAPDPDRARRESAAAVADGAREVDVVLPYSAWLTGDHATAVAVVAAARSEAPVLKVILETGALKDPDTIRAAAGGALGAGADFVKTSTGKGPPGASPEAARIMLEAVREHGAGGFKASGGVRTAAQGAGYIALADEVMGPGWIAPQTFRIGASGLLDELLAVLGA</sequence>
<gene>
    <name evidence="8" type="ORF">AVDCRST_MAG30-472</name>
</gene>
<dbReference type="InterPro" id="IPR013785">
    <property type="entry name" value="Aldolase_TIM"/>
</dbReference>
<dbReference type="NCBIfam" id="TIGR00126">
    <property type="entry name" value="deoC"/>
    <property type="match status" value="1"/>
</dbReference>
<reference evidence="8" key="1">
    <citation type="submission" date="2020-02" db="EMBL/GenBank/DDBJ databases">
        <authorList>
            <person name="Meier V. D."/>
        </authorList>
    </citation>
    <scope>NUCLEOTIDE SEQUENCE</scope>
    <source>
        <strain evidence="8">AVDCRST_MAG30</strain>
    </source>
</reference>
<accession>A0A6J4RU61</accession>
<dbReference type="SMART" id="SM01133">
    <property type="entry name" value="DeoC"/>
    <property type="match status" value="1"/>
</dbReference>
<evidence type="ECO:0000256" key="7">
    <source>
        <dbReference type="NCBIfam" id="TIGR00126"/>
    </source>
</evidence>
<evidence type="ECO:0000256" key="5">
    <source>
        <dbReference type="ARBA" id="ARBA00023270"/>
    </source>
</evidence>
<evidence type="ECO:0000256" key="2">
    <source>
        <dbReference type="ARBA" id="ARBA00009473"/>
    </source>
</evidence>
<comment type="similarity">
    <text evidence="2">Belongs to the DeoC/FbaB aldolase family. DeoC type 2 subfamily.</text>
</comment>
<evidence type="ECO:0000313" key="8">
    <source>
        <dbReference type="EMBL" id="CAA9476072.1"/>
    </source>
</evidence>
<keyword evidence="4 8" id="KW-0456">Lyase</keyword>
<organism evidence="8">
    <name type="scientific">uncultured Solirubrobacteraceae bacterium</name>
    <dbReference type="NCBI Taxonomy" id="1162706"/>
    <lineage>
        <taxon>Bacteria</taxon>
        <taxon>Bacillati</taxon>
        <taxon>Actinomycetota</taxon>
        <taxon>Thermoleophilia</taxon>
        <taxon>Solirubrobacterales</taxon>
        <taxon>Solirubrobacteraceae</taxon>
        <taxon>environmental samples</taxon>
    </lineage>
</organism>
<dbReference type="Pfam" id="PF01791">
    <property type="entry name" value="DeoC"/>
    <property type="match status" value="1"/>
</dbReference>
<dbReference type="GO" id="GO:0005737">
    <property type="term" value="C:cytoplasm"/>
    <property type="evidence" value="ECO:0007669"/>
    <property type="project" value="InterPro"/>
</dbReference>
<dbReference type="InterPro" id="IPR002915">
    <property type="entry name" value="DeoC/FbaB/LacD_aldolase"/>
</dbReference>
<dbReference type="GO" id="GO:0016052">
    <property type="term" value="P:carbohydrate catabolic process"/>
    <property type="evidence" value="ECO:0007669"/>
    <property type="project" value="TreeGrafter"/>
</dbReference>
<name>A0A6J4RU61_9ACTN</name>
<evidence type="ECO:0000256" key="1">
    <source>
        <dbReference type="ARBA" id="ARBA00004816"/>
    </source>
</evidence>
<evidence type="ECO:0000256" key="4">
    <source>
        <dbReference type="ARBA" id="ARBA00023239"/>
    </source>
</evidence>
<comment type="catalytic activity">
    <reaction evidence="6">
        <text>2-deoxy-D-ribose 5-phosphate = D-glyceraldehyde 3-phosphate + acetaldehyde</text>
        <dbReference type="Rhea" id="RHEA:12821"/>
        <dbReference type="ChEBI" id="CHEBI:15343"/>
        <dbReference type="ChEBI" id="CHEBI:59776"/>
        <dbReference type="ChEBI" id="CHEBI:62877"/>
        <dbReference type="EC" id="4.1.2.4"/>
    </reaction>
</comment>
<evidence type="ECO:0000256" key="6">
    <source>
        <dbReference type="ARBA" id="ARBA00048791"/>
    </source>
</evidence>
<dbReference type="EC" id="4.1.2.4" evidence="3 7"/>
<dbReference type="GO" id="GO:0004139">
    <property type="term" value="F:deoxyribose-phosphate aldolase activity"/>
    <property type="evidence" value="ECO:0007669"/>
    <property type="project" value="UniProtKB-UniRule"/>
</dbReference>
<dbReference type="EMBL" id="CADCVS010000079">
    <property type="protein sequence ID" value="CAA9476072.1"/>
    <property type="molecule type" value="Genomic_DNA"/>
</dbReference>
<protein>
    <recommendedName>
        <fullName evidence="3 7">Deoxyribose-phosphate aldolase</fullName>
        <ecNumber evidence="3 7">4.1.2.4</ecNumber>
    </recommendedName>
</protein>
<dbReference type="GO" id="GO:0009264">
    <property type="term" value="P:deoxyribonucleotide catabolic process"/>
    <property type="evidence" value="ECO:0007669"/>
    <property type="project" value="UniProtKB-UniRule"/>
</dbReference>
<dbReference type="SUPFAM" id="SSF51569">
    <property type="entry name" value="Aldolase"/>
    <property type="match status" value="1"/>
</dbReference>
<dbReference type="PANTHER" id="PTHR10889:SF3">
    <property type="entry name" value="DEOXYRIBOSE-PHOSPHATE ALDOLASE"/>
    <property type="match status" value="1"/>
</dbReference>